<evidence type="ECO:0000313" key="3">
    <source>
        <dbReference type="Proteomes" id="UP001066276"/>
    </source>
</evidence>
<protein>
    <submittedName>
        <fullName evidence="2">Uncharacterized protein</fullName>
    </submittedName>
</protein>
<accession>A0AAV7LRP1</accession>
<organism evidence="2 3">
    <name type="scientific">Pleurodeles waltl</name>
    <name type="common">Iberian ribbed newt</name>
    <dbReference type="NCBI Taxonomy" id="8319"/>
    <lineage>
        <taxon>Eukaryota</taxon>
        <taxon>Metazoa</taxon>
        <taxon>Chordata</taxon>
        <taxon>Craniata</taxon>
        <taxon>Vertebrata</taxon>
        <taxon>Euteleostomi</taxon>
        <taxon>Amphibia</taxon>
        <taxon>Batrachia</taxon>
        <taxon>Caudata</taxon>
        <taxon>Salamandroidea</taxon>
        <taxon>Salamandridae</taxon>
        <taxon>Pleurodelinae</taxon>
        <taxon>Pleurodeles</taxon>
    </lineage>
</organism>
<name>A0AAV7LRP1_PLEWA</name>
<dbReference type="EMBL" id="JANPWB010000015">
    <property type="protein sequence ID" value="KAJ1093062.1"/>
    <property type="molecule type" value="Genomic_DNA"/>
</dbReference>
<evidence type="ECO:0000256" key="1">
    <source>
        <dbReference type="SAM" id="MobiDB-lite"/>
    </source>
</evidence>
<dbReference type="Proteomes" id="UP001066276">
    <property type="component" value="Chromosome 11"/>
</dbReference>
<proteinExistence type="predicted"/>
<sequence>MRRADKQAVKSAKCASSVQEGYLAPGVRRRSTVTGALPQPCSRHTSPGAAERLLHKLRGLHRSGPQHQLWRHPADCAATVQFSQRSITAALPVPREPWCSVVPASQALTQPCFCGKSPAAAPLPPHELRSGGPAHRSCHALRCSPAPETPALLLSYPSHTGFCGAVLLLSQQVPRTGAVRLWVCVTLGLVAHEAPCCPTGVPAAGPTQQEYPAARAASPRSARSNNAG</sequence>
<gene>
    <name evidence="2" type="ORF">NDU88_006171</name>
</gene>
<feature type="region of interest" description="Disordered" evidence="1">
    <location>
        <begin position="207"/>
        <end position="228"/>
    </location>
</feature>
<evidence type="ECO:0000313" key="2">
    <source>
        <dbReference type="EMBL" id="KAJ1093062.1"/>
    </source>
</evidence>
<keyword evidence="3" id="KW-1185">Reference proteome</keyword>
<dbReference type="AlphaFoldDB" id="A0AAV7LRP1"/>
<comment type="caution">
    <text evidence="2">The sequence shown here is derived from an EMBL/GenBank/DDBJ whole genome shotgun (WGS) entry which is preliminary data.</text>
</comment>
<feature type="compositionally biased region" description="Low complexity" evidence="1">
    <location>
        <begin position="212"/>
        <end position="228"/>
    </location>
</feature>
<reference evidence="2" key="1">
    <citation type="journal article" date="2022" name="bioRxiv">
        <title>Sequencing and chromosome-scale assembly of the giantPleurodeles waltlgenome.</title>
        <authorList>
            <person name="Brown T."/>
            <person name="Elewa A."/>
            <person name="Iarovenko S."/>
            <person name="Subramanian E."/>
            <person name="Araus A.J."/>
            <person name="Petzold A."/>
            <person name="Susuki M."/>
            <person name="Suzuki K.-i.T."/>
            <person name="Hayashi T."/>
            <person name="Toyoda A."/>
            <person name="Oliveira C."/>
            <person name="Osipova E."/>
            <person name="Leigh N.D."/>
            <person name="Simon A."/>
            <person name="Yun M.H."/>
        </authorList>
    </citation>
    <scope>NUCLEOTIDE SEQUENCE</scope>
    <source>
        <strain evidence="2">20211129_DDA</strain>
        <tissue evidence="2">Liver</tissue>
    </source>
</reference>